<dbReference type="Pfam" id="PF25597">
    <property type="entry name" value="SH3_retrovirus"/>
    <property type="match status" value="1"/>
</dbReference>
<dbReference type="Pfam" id="PF13976">
    <property type="entry name" value="gag_pre-integrs"/>
    <property type="match status" value="1"/>
</dbReference>
<dbReference type="GO" id="GO:0003676">
    <property type="term" value="F:nucleic acid binding"/>
    <property type="evidence" value="ECO:0007669"/>
    <property type="project" value="InterPro"/>
</dbReference>
<dbReference type="Proteomes" id="UP000075243">
    <property type="component" value="Unassembled WGS sequence"/>
</dbReference>
<dbReference type="Pfam" id="PF03732">
    <property type="entry name" value="Retrotrans_gag"/>
    <property type="match status" value="1"/>
</dbReference>
<dbReference type="InterPro" id="IPR001584">
    <property type="entry name" value="Integrase_cat-core"/>
</dbReference>
<dbReference type="EMBL" id="KQ483903">
    <property type="protein sequence ID" value="KYP39497.1"/>
    <property type="molecule type" value="Genomic_DNA"/>
</dbReference>
<dbReference type="InterPro" id="IPR013103">
    <property type="entry name" value="RVT_2"/>
</dbReference>
<dbReference type="Pfam" id="PF14244">
    <property type="entry name" value="Retrotran_gag_3"/>
    <property type="match status" value="1"/>
</dbReference>
<proteinExistence type="predicted"/>
<evidence type="ECO:0000259" key="3">
    <source>
        <dbReference type="PROSITE" id="PS50994"/>
    </source>
</evidence>
<dbReference type="InterPro" id="IPR005162">
    <property type="entry name" value="Retrotrans_gag_dom"/>
</dbReference>
<sequence length="1445" mass="163057">MENSIQPALSDHLVNPANPLFLHPGENPALILVTPLLSDNNFPQWKHDMLVALETKNKDQFVLGTLTCPNLSDPLHKAWCRCNKMVMSWLAHSMTPSIRQSVMWIESASEIWRDLCDRFSHGDKFRIADLQEELQNCKQGELTVSQYYTRLRILWKELSIYRTVLACSCPVACSCGIFSKIQKERDDDCVIKFLRGLNDEFSQVRSQVMLMEPMPGLTRTFSLVLQQEREFGGPVPPIPQESAALATFNDDSARNNSSTRGGFSNTRGGGRSGRGNNTGRSTRFCTKCKKTNHTIDTCFQIYGFPPGYRTNGKSTSTTSNTSKSSVNNFDSTTSLVSATSAKDDVTSQNTFNFSKDQYQALLGLLQQSQDPSPSVNSAHKCSVSTPGINLFQSSWILDSGATDHICPSKSYFSSLIPIKPVSVKLPNNQSVFACYSGTIHLGNLTLYNALYVPDFSVHLISIPKLVTTLNCIVIFCEYDCIIVQRHTFKMIGAAKQQSGLFQLLQHNDSLGFSTTGNNCTTVLATTLNDNFSNSTSVWHAKLGHPSNKVLQTLSSQYTSIKFPLVHVCDICSFAKQKKLPFPDSTSITNFFFELIHVDIWGPLAISSIEGYKYFLTVVDDYSRFTWIHLLKSKQEVKSLLPNFIILIENQHDCKLKRLRSDNGKEFILTNFYNAKGILHETSCVETPQQNGIVERKHQHLLNVCRALLFQSQIPKTFWSYAIKHAVHIINRLPTRFLKQKSPFEMIYHHKPDLHDLRVFGCLAYASTLAAGRTKLAPRASKCIFLGYKSGTKGYVLYNLHSRFFSLSRNVIFHETVFPYSDFHKFSSNSDAILTESTNDFAHYELYPITVLETTNTHTPSEQLQQPLTEEMQDIPVQPRVSTRQKFRPNYLNQYHCYSATSSNSACLYPLHSYLSYNKCSSNYTAFCLSISAHVEPSNYAQAITQDCWKQAMMTELDALNRNRTWSLVSLPPGRKLIGCKWVYRIKYKADGSVDRHKARLVAKGFTQTEGIDYFETFSPVAKLTTVRFLLALASTNNWFLHQLDVDNAFLHGDLEEEVYMRPPQGLQLPDSKLVCKLEKSLYGLKQASRNWNQKLNSELLHLGYKQSSADHSLFIKKQGSSITILLVYVDDVVLSGNNFSEIQIVKQHLHQKFQIKDLGPLKFFLGLEVARSKKGIILNQRKYCLELIDESGLLGSKPAPTPADPAIKLHADHGSLLNDPTSFRRLIGRLLYLTNTRPDISFSVQQLSQFVSQPREPHLQAALRIVRYLKGAPGLGLFYPAENHLRIQAFSDSDWATCSTTRKSVTGYCVFLGKSLVSWKSKKQSTVSRSSSEAEYRALASLTCELQWLKFLSDSLFVKIPAPFSVFSDSQSAIQIAKNPTFHERTKHIEVDCHLIRIKLQEELLHLIHVPSANQLADAFTKSLYPKLFLHAISKLGLSNIHGPT</sequence>
<name>A0A151RAD3_CAJCA</name>
<feature type="compositionally biased region" description="Low complexity" evidence="2">
    <location>
        <begin position="274"/>
        <end position="283"/>
    </location>
</feature>
<dbReference type="Gramene" id="C.cajan_40298.t">
    <property type="protein sequence ID" value="C.cajan_40298.t.cds1"/>
    <property type="gene ID" value="C.cajan_40298"/>
</dbReference>
<evidence type="ECO:0000313" key="5">
    <source>
        <dbReference type="Proteomes" id="UP000075243"/>
    </source>
</evidence>
<evidence type="ECO:0000256" key="2">
    <source>
        <dbReference type="SAM" id="MobiDB-lite"/>
    </source>
</evidence>
<feature type="domain" description="Integrase catalytic" evidence="3">
    <location>
        <begin position="576"/>
        <end position="750"/>
    </location>
</feature>
<feature type="region of interest" description="Disordered" evidence="2">
    <location>
        <begin position="250"/>
        <end position="283"/>
    </location>
</feature>
<reference evidence="4" key="1">
    <citation type="journal article" date="2012" name="Nat. Biotechnol.">
        <title>Draft genome sequence of pigeonpea (Cajanus cajan), an orphan legume crop of resource-poor farmers.</title>
        <authorList>
            <person name="Varshney R.K."/>
            <person name="Chen W."/>
            <person name="Li Y."/>
            <person name="Bharti A.K."/>
            <person name="Saxena R.K."/>
            <person name="Schlueter J.A."/>
            <person name="Donoghue M.T."/>
            <person name="Azam S."/>
            <person name="Fan G."/>
            <person name="Whaley A.M."/>
            <person name="Farmer A.D."/>
            <person name="Sheridan J."/>
            <person name="Iwata A."/>
            <person name="Tuteja R."/>
            <person name="Penmetsa R.V."/>
            <person name="Wu W."/>
            <person name="Upadhyaya H.D."/>
            <person name="Yang S.P."/>
            <person name="Shah T."/>
            <person name="Saxena K.B."/>
            <person name="Michael T."/>
            <person name="McCombie W.R."/>
            <person name="Yang B."/>
            <person name="Zhang G."/>
            <person name="Yang H."/>
            <person name="Wang J."/>
            <person name="Spillane C."/>
            <person name="Cook D.R."/>
            <person name="May G.D."/>
            <person name="Xu X."/>
            <person name="Jackson S.A."/>
        </authorList>
    </citation>
    <scope>NUCLEOTIDE SEQUENCE [LARGE SCALE GENOMIC DNA]</scope>
</reference>
<keyword evidence="1" id="KW-0378">Hydrolase</keyword>
<keyword evidence="1" id="KW-0064">Aspartyl protease</keyword>
<dbReference type="SUPFAM" id="SSF56672">
    <property type="entry name" value="DNA/RNA polymerases"/>
    <property type="match status" value="1"/>
</dbReference>
<dbReference type="InterPro" id="IPR054722">
    <property type="entry name" value="PolX-like_BBD"/>
</dbReference>
<dbReference type="CDD" id="cd09272">
    <property type="entry name" value="RNase_HI_RT_Ty1"/>
    <property type="match status" value="1"/>
</dbReference>
<keyword evidence="1" id="KW-0645">Protease</keyword>
<dbReference type="InterPro" id="IPR057670">
    <property type="entry name" value="SH3_retrovirus"/>
</dbReference>
<dbReference type="Pfam" id="PF22936">
    <property type="entry name" value="Pol_BBD"/>
    <property type="match status" value="1"/>
</dbReference>
<dbReference type="InterPro" id="IPR036397">
    <property type="entry name" value="RNaseH_sf"/>
</dbReference>
<dbReference type="Pfam" id="PF00665">
    <property type="entry name" value="rve"/>
    <property type="match status" value="1"/>
</dbReference>
<protein>
    <submittedName>
        <fullName evidence="4">Retrovirus-related Pol polyprotein from transposon TNT 1-94</fullName>
    </submittedName>
</protein>
<dbReference type="SUPFAM" id="SSF53098">
    <property type="entry name" value="Ribonuclease H-like"/>
    <property type="match status" value="1"/>
</dbReference>
<accession>A0A151RAD3</accession>
<dbReference type="GO" id="GO:0015074">
    <property type="term" value="P:DNA integration"/>
    <property type="evidence" value="ECO:0007669"/>
    <property type="project" value="InterPro"/>
</dbReference>
<keyword evidence="5" id="KW-1185">Reference proteome</keyword>
<dbReference type="GO" id="GO:0004190">
    <property type="term" value="F:aspartic-type endopeptidase activity"/>
    <property type="evidence" value="ECO:0007669"/>
    <property type="project" value="UniProtKB-KW"/>
</dbReference>
<dbReference type="PANTHER" id="PTHR11439">
    <property type="entry name" value="GAG-POL-RELATED RETROTRANSPOSON"/>
    <property type="match status" value="1"/>
</dbReference>
<dbReference type="Pfam" id="PF07727">
    <property type="entry name" value="RVT_2"/>
    <property type="match status" value="1"/>
</dbReference>
<evidence type="ECO:0000256" key="1">
    <source>
        <dbReference type="ARBA" id="ARBA00022750"/>
    </source>
</evidence>
<dbReference type="InterPro" id="IPR029472">
    <property type="entry name" value="Copia-like_N"/>
</dbReference>
<dbReference type="Gene3D" id="3.30.420.10">
    <property type="entry name" value="Ribonuclease H-like superfamily/Ribonuclease H"/>
    <property type="match status" value="1"/>
</dbReference>
<dbReference type="InterPro" id="IPR043502">
    <property type="entry name" value="DNA/RNA_pol_sf"/>
</dbReference>
<evidence type="ECO:0000313" key="4">
    <source>
        <dbReference type="EMBL" id="KYP39497.1"/>
    </source>
</evidence>
<dbReference type="OMA" id="SPERWIV"/>
<feature type="compositionally biased region" description="Low complexity" evidence="2">
    <location>
        <begin position="257"/>
        <end position="266"/>
    </location>
</feature>
<gene>
    <name evidence="4" type="ORF">KK1_039187</name>
</gene>
<organism evidence="4 5">
    <name type="scientific">Cajanus cajan</name>
    <name type="common">Pigeon pea</name>
    <name type="synonym">Cajanus indicus</name>
    <dbReference type="NCBI Taxonomy" id="3821"/>
    <lineage>
        <taxon>Eukaryota</taxon>
        <taxon>Viridiplantae</taxon>
        <taxon>Streptophyta</taxon>
        <taxon>Embryophyta</taxon>
        <taxon>Tracheophyta</taxon>
        <taxon>Spermatophyta</taxon>
        <taxon>Magnoliopsida</taxon>
        <taxon>eudicotyledons</taxon>
        <taxon>Gunneridae</taxon>
        <taxon>Pentapetalae</taxon>
        <taxon>rosids</taxon>
        <taxon>fabids</taxon>
        <taxon>Fabales</taxon>
        <taxon>Fabaceae</taxon>
        <taxon>Papilionoideae</taxon>
        <taxon>50 kb inversion clade</taxon>
        <taxon>NPAAA clade</taxon>
        <taxon>indigoferoid/millettioid clade</taxon>
        <taxon>Phaseoleae</taxon>
        <taxon>Cajanus</taxon>
    </lineage>
</organism>
<dbReference type="PROSITE" id="PS50994">
    <property type="entry name" value="INTEGRASE"/>
    <property type="match status" value="1"/>
</dbReference>
<dbReference type="PANTHER" id="PTHR11439:SF498">
    <property type="entry name" value="DNAK FAMILY PROTEIN"/>
    <property type="match status" value="1"/>
</dbReference>
<dbReference type="InterPro" id="IPR025724">
    <property type="entry name" value="GAG-pre-integrase_dom"/>
</dbReference>
<dbReference type="InterPro" id="IPR012337">
    <property type="entry name" value="RNaseH-like_sf"/>
</dbReference>